<sequence>MRRLDGSMKPLVLLSNNLSLFIEINRHCNDQGWFISNMTDSKKTVDIVKDQEVSGLIWDLSAAPLKDHLKELRLIRKMINGPMIVFASEENHQERIDCYNLNIDAYLIEPLDFAELMARLKQLLWVYNRTSITGDEADEISPMDAHQANRSSVKCDNLEIDFKQYRVTNDGVDLGLTPKEFSLLWYLMKHRGQVLSRDQLLEGVWGYDSIGSSRIIDIHISHLRDKLESNPQDPAWIKTVRGFGYILDNSYPLIAESI</sequence>
<keyword evidence="12" id="KW-1185">Reference proteome</keyword>
<dbReference type="EMBL" id="AZFA01000009">
    <property type="protein sequence ID" value="KRL66945.1"/>
    <property type="molecule type" value="Genomic_DNA"/>
</dbReference>
<dbReference type="GO" id="GO:0006355">
    <property type="term" value="P:regulation of DNA-templated transcription"/>
    <property type="evidence" value="ECO:0007669"/>
    <property type="project" value="InterPro"/>
</dbReference>
<accession>A0A0R1SCT4</accession>
<evidence type="ECO:0000256" key="4">
    <source>
        <dbReference type="ARBA" id="ARBA00023125"/>
    </source>
</evidence>
<dbReference type="SUPFAM" id="SSF46894">
    <property type="entry name" value="C-terminal effector domain of the bipartite response regulators"/>
    <property type="match status" value="1"/>
</dbReference>
<dbReference type="InterPro" id="IPR036388">
    <property type="entry name" value="WH-like_DNA-bd_sf"/>
</dbReference>
<evidence type="ECO:0000256" key="7">
    <source>
        <dbReference type="PROSITE-ProRule" id="PRU00169"/>
    </source>
</evidence>
<dbReference type="CDD" id="cd00383">
    <property type="entry name" value="trans_reg_C"/>
    <property type="match status" value="1"/>
</dbReference>
<dbReference type="SUPFAM" id="SSF52172">
    <property type="entry name" value="CheY-like"/>
    <property type="match status" value="1"/>
</dbReference>
<dbReference type="InterPro" id="IPR011006">
    <property type="entry name" value="CheY-like_superfamily"/>
</dbReference>
<evidence type="ECO:0000313" key="11">
    <source>
        <dbReference type="EMBL" id="KRL66945.1"/>
    </source>
</evidence>
<feature type="DNA-binding region" description="OmpR/PhoB-type" evidence="8">
    <location>
        <begin position="150"/>
        <end position="249"/>
    </location>
</feature>
<dbReference type="GO" id="GO:0005829">
    <property type="term" value="C:cytosol"/>
    <property type="evidence" value="ECO:0007669"/>
    <property type="project" value="TreeGrafter"/>
</dbReference>
<dbReference type="GO" id="GO:0032993">
    <property type="term" value="C:protein-DNA complex"/>
    <property type="evidence" value="ECO:0007669"/>
    <property type="project" value="TreeGrafter"/>
</dbReference>
<protein>
    <submittedName>
        <fullName evidence="11">Two-component response regulator</fullName>
    </submittedName>
</protein>
<keyword evidence="6" id="KW-0804">Transcription</keyword>
<dbReference type="PROSITE" id="PS51755">
    <property type="entry name" value="OMPR_PHOB"/>
    <property type="match status" value="1"/>
</dbReference>
<dbReference type="PATRIC" id="fig|1423815.3.peg.2329"/>
<evidence type="ECO:0000256" key="2">
    <source>
        <dbReference type="ARBA" id="ARBA00023012"/>
    </source>
</evidence>
<dbReference type="eggNOG" id="COG0745">
    <property type="taxonomic scope" value="Bacteria"/>
</dbReference>
<evidence type="ECO:0000256" key="1">
    <source>
        <dbReference type="ARBA" id="ARBA00022553"/>
    </source>
</evidence>
<dbReference type="SMART" id="SM00862">
    <property type="entry name" value="Trans_reg_C"/>
    <property type="match status" value="1"/>
</dbReference>
<dbReference type="STRING" id="1423815.FC27_GL002271"/>
<dbReference type="Pfam" id="PF00486">
    <property type="entry name" value="Trans_reg_C"/>
    <property type="match status" value="1"/>
</dbReference>
<evidence type="ECO:0000256" key="6">
    <source>
        <dbReference type="ARBA" id="ARBA00023163"/>
    </source>
</evidence>
<comment type="caution">
    <text evidence="11">The sequence shown here is derived from an EMBL/GenBank/DDBJ whole genome shotgun (WGS) entry which is preliminary data.</text>
</comment>
<dbReference type="PROSITE" id="PS50110">
    <property type="entry name" value="RESPONSE_REGULATORY"/>
    <property type="match status" value="1"/>
</dbReference>
<proteinExistence type="predicted"/>
<dbReference type="PANTHER" id="PTHR48111:SF1">
    <property type="entry name" value="TWO-COMPONENT RESPONSE REGULATOR ORR33"/>
    <property type="match status" value="1"/>
</dbReference>
<dbReference type="Gene3D" id="3.40.50.2300">
    <property type="match status" value="1"/>
</dbReference>
<gene>
    <name evidence="11" type="ORF">FC27_GL002271</name>
</gene>
<name>A0A0R1SCT4_9LACO</name>
<evidence type="ECO:0000256" key="5">
    <source>
        <dbReference type="ARBA" id="ARBA00023159"/>
    </source>
</evidence>
<dbReference type="Gene3D" id="1.10.10.10">
    <property type="entry name" value="Winged helix-like DNA-binding domain superfamily/Winged helix DNA-binding domain"/>
    <property type="match status" value="1"/>
</dbReference>
<dbReference type="GO" id="GO:0000976">
    <property type="term" value="F:transcription cis-regulatory region binding"/>
    <property type="evidence" value="ECO:0007669"/>
    <property type="project" value="TreeGrafter"/>
</dbReference>
<dbReference type="InterPro" id="IPR039420">
    <property type="entry name" value="WalR-like"/>
</dbReference>
<dbReference type="FunFam" id="1.10.10.10:FF:000018">
    <property type="entry name" value="DNA-binding response regulator ResD"/>
    <property type="match status" value="1"/>
</dbReference>
<dbReference type="InterPro" id="IPR001789">
    <property type="entry name" value="Sig_transdc_resp-reg_receiver"/>
</dbReference>
<reference evidence="11 12" key="1">
    <citation type="journal article" date="2015" name="Genome Announc.">
        <title>Expanding the biotechnology potential of lactobacilli through comparative genomics of 213 strains and associated genera.</title>
        <authorList>
            <person name="Sun Z."/>
            <person name="Harris H.M."/>
            <person name="McCann A."/>
            <person name="Guo C."/>
            <person name="Argimon S."/>
            <person name="Zhang W."/>
            <person name="Yang X."/>
            <person name="Jeffery I.B."/>
            <person name="Cooney J.C."/>
            <person name="Kagawa T.F."/>
            <person name="Liu W."/>
            <person name="Song Y."/>
            <person name="Salvetti E."/>
            <person name="Wrobel A."/>
            <person name="Rasinkangas P."/>
            <person name="Parkhill J."/>
            <person name="Rea M.C."/>
            <person name="O'Sullivan O."/>
            <person name="Ritari J."/>
            <person name="Douillard F.P."/>
            <person name="Paul Ross R."/>
            <person name="Yang R."/>
            <person name="Briner A.E."/>
            <person name="Felis G.E."/>
            <person name="de Vos W.M."/>
            <person name="Barrangou R."/>
            <person name="Klaenhammer T.R."/>
            <person name="Caufield P.W."/>
            <person name="Cui Y."/>
            <person name="Zhang H."/>
            <person name="O'Toole P.W."/>
        </authorList>
    </citation>
    <scope>NUCLEOTIDE SEQUENCE [LARGE SCALE GENOMIC DNA]</scope>
    <source>
        <strain evidence="11 12">DSM 14857</strain>
    </source>
</reference>
<keyword evidence="5" id="KW-0010">Activator</keyword>
<evidence type="ECO:0000259" key="9">
    <source>
        <dbReference type="PROSITE" id="PS50110"/>
    </source>
</evidence>
<organism evidence="11 12">
    <name type="scientific">Companilactobacillus versmoldensis DSM 14857 = KCTC 3814</name>
    <dbReference type="NCBI Taxonomy" id="1423815"/>
    <lineage>
        <taxon>Bacteria</taxon>
        <taxon>Bacillati</taxon>
        <taxon>Bacillota</taxon>
        <taxon>Bacilli</taxon>
        <taxon>Lactobacillales</taxon>
        <taxon>Lactobacillaceae</taxon>
        <taxon>Companilactobacillus</taxon>
    </lineage>
</organism>
<evidence type="ECO:0000313" key="12">
    <source>
        <dbReference type="Proteomes" id="UP000051647"/>
    </source>
</evidence>
<dbReference type="InterPro" id="IPR001867">
    <property type="entry name" value="OmpR/PhoB-type_DNA-bd"/>
</dbReference>
<keyword evidence="1 7" id="KW-0597">Phosphoprotein</keyword>
<dbReference type="AlphaFoldDB" id="A0A0R1SCT4"/>
<evidence type="ECO:0000256" key="3">
    <source>
        <dbReference type="ARBA" id="ARBA00023015"/>
    </source>
</evidence>
<dbReference type="InterPro" id="IPR016032">
    <property type="entry name" value="Sig_transdc_resp-reg_C-effctor"/>
</dbReference>
<evidence type="ECO:0000259" key="10">
    <source>
        <dbReference type="PROSITE" id="PS51755"/>
    </source>
</evidence>
<evidence type="ECO:0000256" key="8">
    <source>
        <dbReference type="PROSITE-ProRule" id="PRU01091"/>
    </source>
</evidence>
<keyword evidence="4 8" id="KW-0238">DNA-binding</keyword>
<dbReference type="GO" id="GO:0000156">
    <property type="term" value="F:phosphorelay response regulator activity"/>
    <property type="evidence" value="ECO:0007669"/>
    <property type="project" value="TreeGrafter"/>
</dbReference>
<dbReference type="Proteomes" id="UP000051647">
    <property type="component" value="Unassembled WGS sequence"/>
</dbReference>
<keyword evidence="2" id="KW-0902">Two-component regulatory system</keyword>
<feature type="modified residue" description="4-aspartylphosphate" evidence="7">
    <location>
        <position position="59"/>
    </location>
</feature>
<keyword evidence="3" id="KW-0805">Transcription regulation</keyword>
<dbReference type="PANTHER" id="PTHR48111">
    <property type="entry name" value="REGULATOR OF RPOS"/>
    <property type="match status" value="1"/>
</dbReference>
<feature type="domain" description="OmpR/PhoB-type" evidence="10">
    <location>
        <begin position="150"/>
        <end position="249"/>
    </location>
</feature>
<feature type="domain" description="Response regulatory" evidence="9">
    <location>
        <begin position="10"/>
        <end position="124"/>
    </location>
</feature>